<evidence type="ECO:0000313" key="3">
    <source>
        <dbReference type="Proteomes" id="UP001429357"/>
    </source>
</evidence>
<dbReference type="EMBL" id="MAEI02000001">
    <property type="protein sequence ID" value="MEO1782806.1"/>
    <property type="molecule type" value="Genomic_DNA"/>
</dbReference>
<dbReference type="Pfam" id="PF03372">
    <property type="entry name" value="Exo_endo_phos"/>
    <property type="match status" value="1"/>
</dbReference>
<dbReference type="InterPro" id="IPR036691">
    <property type="entry name" value="Endo/exonu/phosph_ase_sf"/>
</dbReference>
<dbReference type="PANTHER" id="PTHR12121:SF36">
    <property type="entry name" value="ENDONUCLEASE_EXONUCLEASE_PHOSPHATASE DOMAIN-CONTAINING PROTEIN"/>
    <property type="match status" value="1"/>
</dbReference>
<proteinExistence type="predicted"/>
<comment type="caution">
    <text evidence="2">The sequence shown here is derived from an EMBL/GenBank/DDBJ whole genome shotgun (WGS) entry which is preliminary data.</text>
</comment>
<dbReference type="Proteomes" id="UP001429357">
    <property type="component" value="Unassembled WGS sequence"/>
</dbReference>
<name>A0ABV0F415_9ENTE</name>
<dbReference type="CDD" id="cd09083">
    <property type="entry name" value="EEP-1"/>
    <property type="match status" value="1"/>
</dbReference>
<reference evidence="3" key="1">
    <citation type="submission" date="2016-06" db="EMBL/GenBank/DDBJ databases">
        <title>Four novel species of enterococci isolated from chicken manure.</title>
        <authorList>
            <person name="Van Tyne D."/>
        </authorList>
    </citation>
    <scope>NUCLEOTIDE SEQUENCE [LARGE SCALE GENOMIC DNA]</scope>
    <source>
        <strain evidence="3">JM9A</strain>
    </source>
</reference>
<sequence>MKIATYNVRVDTDYDRQWQWDYRKDYVLSLLTYHAWDLVGVQEVRPNQVEDLTSLKDYQVLAAERDGDGTGEGLAILYRPALELLDSGFFWLSETPDKPSIHPEAGYPRICLWGLFQEAGGAPFLVLNVHLDHVSEAARMSGMKVLLTELADKIADYPTILLGDFNAWPTDEVHQLVQAQFENGKTTSPSPHYGPDGTFQNFDYETSWQDLEEIDYIYLKGFAALKTGVLTDACDRRFPSDHFPLAMTIQTKD</sequence>
<evidence type="ECO:0000313" key="2">
    <source>
        <dbReference type="EMBL" id="MEO1782806.1"/>
    </source>
</evidence>
<evidence type="ECO:0000259" key="1">
    <source>
        <dbReference type="Pfam" id="PF03372"/>
    </source>
</evidence>
<protein>
    <recommendedName>
        <fullName evidence="1">Endonuclease/exonuclease/phosphatase domain-containing protein</fullName>
    </recommendedName>
</protein>
<reference evidence="2 3" key="2">
    <citation type="submission" date="2024-02" db="EMBL/GenBank/DDBJ databases">
        <title>The Genome Sequence of Enterococcus diestrammenae JM9A.</title>
        <authorList>
            <person name="Earl A."/>
            <person name="Manson A."/>
            <person name="Gilmore M."/>
            <person name="Sanders J."/>
            <person name="Shea T."/>
            <person name="Howe W."/>
            <person name="Livny J."/>
            <person name="Cuomo C."/>
            <person name="Neafsey D."/>
            <person name="Birren B."/>
        </authorList>
    </citation>
    <scope>NUCLEOTIDE SEQUENCE [LARGE SCALE GENOMIC DNA]</scope>
    <source>
        <strain evidence="2 3">JM9A</strain>
    </source>
</reference>
<feature type="domain" description="Endonuclease/exonuclease/phosphatase" evidence="1">
    <location>
        <begin position="4"/>
        <end position="242"/>
    </location>
</feature>
<dbReference type="InterPro" id="IPR050410">
    <property type="entry name" value="CCR4/nocturin_mRNA_transcr"/>
</dbReference>
<keyword evidence="3" id="KW-1185">Reference proteome</keyword>
<dbReference type="Gene3D" id="3.60.10.10">
    <property type="entry name" value="Endonuclease/exonuclease/phosphatase"/>
    <property type="match status" value="1"/>
</dbReference>
<dbReference type="RefSeq" id="WP_161869846.1">
    <property type="nucleotide sequence ID" value="NZ_MAEI02000001.1"/>
</dbReference>
<organism evidence="2 3">
    <name type="scientific">Enterococcus diestrammenae</name>
    <dbReference type="NCBI Taxonomy" id="1155073"/>
    <lineage>
        <taxon>Bacteria</taxon>
        <taxon>Bacillati</taxon>
        <taxon>Bacillota</taxon>
        <taxon>Bacilli</taxon>
        <taxon>Lactobacillales</taxon>
        <taxon>Enterococcaceae</taxon>
        <taxon>Enterococcus</taxon>
    </lineage>
</organism>
<dbReference type="InterPro" id="IPR005135">
    <property type="entry name" value="Endo/exonuclease/phosphatase"/>
</dbReference>
<accession>A0ABV0F415</accession>
<gene>
    <name evidence="2" type="ORF">BAU18_002421</name>
</gene>
<dbReference type="SUPFAM" id="SSF56219">
    <property type="entry name" value="DNase I-like"/>
    <property type="match status" value="1"/>
</dbReference>
<dbReference type="PANTHER" id="PTHR12121">
    <property type="entry name" value="CARBON CATABOLITE REPRESSOR PROTEIN 4"/>
    <property type="match status" value="1"/>
</dbReference>